<comment type="function">
    <text evidence="10">Part of a membrane-bound complex that couples electron transfer with translocation of ions across the membrane.</text>
</comment>
<evidence type="ECO:0000256" key="8">
    <source>
        <dbReference type="ARBA" id="ARBA00022989"/>
    </source>
</evidence>
<keyword evidence="10" id="KW-0997">Cell inner membrane</keyword>
<evidence type="ECO:0000256" key="1">
    <source>
        <dbReference type="ARBA" id="ARBA00022448"/>
    </source>
</evidence>
<dbReference type="NCBIfam" id="TIGR01946">
    <property type="entry name" value="rnfD"/>
    <property type="match status" value="1"/>
</dbReference>
<name>A0A520S1B2_9GAMM</name>
<evidence type="ECO:0000256" key="6">
    <source>
        <dbReference type="ARBA" id="ARBA00022967"/>
    </source>
</evidence>
<dbReference type="AlphaFoldDB" id="A0A520S1B2"/>
<dbReference type="HAMAP" id="MF_00462">
    <property type="entry name" value="RsxD_RnfD"/>
    <property type="match status" value="1"/>
</dbReference>
<dbReference type="GO" id="GO:0055085">
    <property type="term" value="P:transmembrane transport"/>
    <property type="evidence" value="ECO:0007669"/>
    <property type="project" value="InterPro"/>
</dbReference>
<dbReference type="EMBL" id="SHAG01000015">
    <property type="protein sequence ID" value="RZO76244.1"/>
    <property type="molecule type" value="Genomic_DNA"/>
</dbReference>
<feature type="transmembrane region" description="Helical" evidence="10">
    <location>
        <begin position="184"/>
        <end position="202"/>
    </location>
</feature>
<keyword evidence="6 10" id="KW-1278">Translocase</keyword>
<accession>A0A520S1B2</accession>
<dbReference type="InterPro" id="IPR004338">
    <property type="entry name" value="NqrB/RnfD"/>
</dbReference>
<feature type="transmembrane region" description="Helical" evidence="10">
    <location>
        <begin position="71"/>
        <end position="96"/>
    </location>
</feature>
<keyword evidence="1 10" id="KW-0813">Transport</keyword>
<evidence type="ECO:0000256" key="10">
    <source>
        <dbReference type="HAMAP-Rule" id="MF_00462"/>
    </source>
</evidence>
<feature type="modified residue" description="FMN phosphoryl threonine" evidence="10">
    <location>
        <position position="159"/>
    </location>
</feature>
<dbReference type="GO" id="GO:0005886">
    <property type="term" value="C:plasma membrane"/>
    <property type="evidence" value="ECO:0007669"/>
    <property type="project" value="UniProtKB-SubCell"/>
</dbReference>
<feature type="transmembrane region" description="Helical" evidence="10">
    <location>
        <begin position="268"/>
        <end position="286"/>
    </location>
</feature>
<feature type="transmembrane region" description="Helical" evidence="10">
    <location>
        <begin position="209"/>
        <end position="227"/>
    </location>
</feature>
<comment type="similarity">
    <text evidence="10">Belongs to the NqrB/RnfD family.</text>
</comment>
<organism evidence="11 12">
    <name type="scientific">OM182 bacterium</name>
    <dbReference type="NCBI Taxonomy" id="2510334"/>
    <lineage>
        <taxon>Bacteria</taxon>
        <taxon>Pseudomonadati</taxon>
        <taxon>Pseudomonadota</taxon>
        <taxon>Gammaproteobacteria</taxon>
        <taxon>OMG group</taxon>
        <taxon>OM182 clade</taxon>
    </lineage>
</organism>
<keyword evidence="7 10" id="KW-0249">Electron transport</keyword>
<dbReference type="GO" id="GO:0022900">
    <property type="term" value="P:electron transport chain"/>
    <property type="evidence" value="ECO:0007669"/>
    <property type="project" value="UniProtKB-UniRule"/>
</dbReference>
<keyword evidence="9 10" id="KW-0472">Membrane</keyword>
<proteinExistence type="inferred from homology"/>
<keyword evidence="3 10" id="KW-0285">Flavoprotein</keyword>
<dbReference type="Pfam" id="PF03116">
    <property type="entry name" value="NQR2_RnfD_RnfE"/>
    <property type="match status" value="1"/>
</dbReference>
<feature type="transmembrane region" description="Helical" evidence="10">
    <location>
        <begin position="21"/>
        <end position="51"/>
    </location>
</feature>
<evidence type="ECO:0000256" key="5">
    <source>
        <dbReference type="ARBA" id="ARBA00022692"/>
    </source>
</evidence>
<keyword evidence="2 10" id="KW-0597">Phosphoprotein</keyword>
<evidence type="ECO:0000313" key="12">
    <source>
        <dbReference type="Proteomes" id="UP000316199"/>
    </source>
</evidence>
<dbReference type="PANTHER" id="PTHR30578">
    <property type="entry name" value="ELECTRON TRANSPORT COMPLEX PROTEIN RNFD"/>
    <property type="match status" value="1"/>
</dbReference>
<reference evidence="11 12" key="1">
    <citation type="submission" date="2019-02" db="EMBL/GenBank/DDBJ databases">
        <title>Prokaryotic population dynamics and viral predation in marine succession experiment using metagenomics: the confinement effect.</title>
        <authorList>
            <person name="Haro-Moreno J.M."/>
            <person name="Rodriguez-Valera F."/>
            <person name="Lopez-Perez M."/>
        </authorList>
    </citation>
    <scope>NUCLEOTIDE SEQUENCE [LARGE SCALE GENOMIC DNA]</scope>
    <source>
        <strain evidence="11">MED-G157</strain>
    </source>
</reference>
<sequence>MKRSQTNRIMYEFNLALVPGCLVMIYIFGFGVLINVTTVVATVVLCEYLVFKVRALPKRNILDGSAVATGLLLGLTLPPLLPTWMVILGSIFSILIVKHAYGGLGNNLFNPAMAGFAVLVVSFPMAMSKWSAPFVDMNLAKTLEIKIGSPKIDGTTSATPLDEFKFREKVTTEEYWDPNRTKNWRVWALINLVYLLSGAYLLYKGLCKWHAPIAMLSTLTLLSTIFYDGGSSASLGSPLFHLFSGATMLGAFFILSDPVTSPNTSVGQIIFGIGIAILTFSIRTIGAYPEGIAFAVLLMNGATPLINYLVLHK</sequence>
<comment type="cofactor">
    <cofactor evidence="10">
        <name>FMN</name>
        <dbReference type="ChEBI" id="CHEBI:58210"/>
    </cofactor>
</comment>
<evidence type="ECO:0000313" key="11">
    <source>
        <dbReference type="EMBL" id="RZO76244.1"/>
    </source>
</evidence>
<gene>
    <name evidence="10" type="primary">rnfD</name>
    <name evidence="11" type="ORF">EVA68_04935</name>
</gene>
<keyword evidence="4 10" id="KW-0288">FMN</keyword>
<dbReference type="EC" id="7.-.-.-" evidence="10"/>
<feature type="transmembrane region" description="Helical" evidence="10">
    <location>
        <begin position="292"/>
        <end position="311"/>
    </location>
</feature>
<keyword evidence="8 10" id="KW-1133">Transmembrane helix</keyword>
<keyword evidence="5 10" id="KW-0812">Transmembrane</keyword>
<comment type="caution">
    <text evidence="11">The sequence shown here is derived from an EMBL/GenBank/DDBJ whole genome shotgun (WGS) entry which is preliminary data.</text>
</comment>
<feature type="transmembrane region" description="Helical" evidence="10">
    <location>
        <begin position="108"/>
        <end position="127"/>
    </location>
</feature>
<dbReference type="InterPro" id="IPR011303">
    <property type="entry name" value="RnfD_bac"/>
</dbReference>
<dbReference type="Proteomes" id="UP000316199">
    <property type="component" value="Unassembled WGS sequence"/>
</dbReference>
<protein>
    <recommendedName>
        <fullName evidence="10">Ion-translocating oxidoreductase complex subunit D</fullName>
        <ecNumber evidence="10">7.-.-.-</ecNumber>
    </recommendedName>
    <alternativeName>
        <fullName evidence="10">Rnf electron transport complex subunit D</fullName>
    </alternativeName>
</protein>
<evidence type="ECO:0000256" key="3">
    <source>
        <dbReference type="ARBA" id="ARBA00022630"/>
    </source>
</evidence>
<evidence type="ECO:0000256" key="4">
    <source>
        <dbReference type="ARBA" id="ARBA00022643"/>
    </source>
</evidence>
<feature type="transmembrane region" description="Helical" evidence="10">
    <location>
        <begin position="239"/>
        <end position="256"/>
    </location>
</feature>
<dbReference type="PANTHER" id="PTHR30578:SF0">
    <property type="entry name" value="ION-TRANSLOCATING OXIDOREDUCTASE COMPLEX SUBUNIT D"/>
    <property type="match status" value="1"/>
</dbReference>
<evidence type="ECO:0000256" key="2">
    <source>
        <dbReference type="ARBA" id="ARBA00022553"/>
    </source>
</evidence>
<comment type="subcellular location">
    <subcellularLocation>
        <location evidence="10">Cell inner membrane</location>
        <topology evidence="10">Multi-pass membrane protein</topology>
    </subcellularLocation>
</comment>
<evidence type="ECO:0000256" key="9">
    <source>
        <dbReference type="ARBA" id="ARBA00023136"/>
    </source>
</evidence>
<evidence type="ECO:0000256" key="7">
    <source>
        <dbReference type="ARBA" id="ARBA00022982"/>
    </source>
</evidence>
<comment type="subunit">
    <text evidence="10">The complex is composed of six subunits: RnfA, RnfB, RnfC, RnfD, RnfE and RnfG.</text>
</comment>
<keyword evidence="10" id="KW-1003">Cell membrane</keyword>